<feature type="signal peptide" evidence="3">
    <location>
        <begin position="1"/>
        <end position="22"/>
    </location>
</feature>
<dbReference type="InterPro" id="IPR047763">
    <property type="entry name" value="PG_bind_dom_phiBT1-type"/>
</dbReference>
<organism evidence="4 5">
    <name type="scientific">Aspergillus felis</name>
    <dbReference type="NCBI Taxonomy" id="1287682"/>
    <lineage>
        <taxon>Eukaryota</taxon>
        <taxon>Fungi</taxon>
        <taxon>Dikarya</taxon>
        <taxon>Ascomycota</taxon>
        <taxon>Pezizomycotina</taxon>
        <taxon>Eurotiomycetes</taxon>
        <taxon>Eurotiomycetidae</taxon>
        <taxon>Eurotiales</taxon>
        <taxon>Aspergillaceae</taxon>
        <taxon>Aspergillus</taxon>
        <taxon>Aspergillus subgen. Fumigati</taxon>
    </lineage>
</organism>
<keyword evidence="2" id="KW-0812">Transmembrane</keyword>
<feature type="compositionally biased region" description="Polar residues" evidence="1">
    <location>
        <begin position="236"/>
        <end position="245"/>
    </location>
</feature>
<proteinExistence type="predicted"/>
<feature type="compositionally biased region" description="Polar residues" evidence="1">
    <location>
        <begin position="194"/>
        <end position="203"/>
    </location>
</feature>
<dbReference type="NCBIfam" id="NF038080">
    <property type="entry name" value="PG_bind_siph"/>
    <property type="match status" value="1"/>
</dbReference>
<comment type="caution">
    <text evidence="4">The sequence shown here is derived from an EMBL/GenBank/DDBJ whole genome shotgun (WGS) entry which is preliminary data.</text>
</comment>
<gene>
    <name evidence="4" type="ORF">CNMCM5623_006966</name>
</gene>
<sequence length="373" mass="40197">MTRLPGFFTALYILCSLPGISAWTFVWRNVSDTPTVEEGTGAQPCKAIDHAKGKYFKFDAGDSLVRIYLYGSSSCTDGVSWTAENSLAKNSSSPIRAFAVIDLRGANASTSSELESFPGNDWFKSSPNSPIVTAMGKRLVDEDCGKYKDGPGPQWTEADRASYQCWQQKLGYTAADADGWPGKTSWDQLKVPLTQRTASSTTAETPSNTRTETPSNTRTETPSNTSTGTPTGMFASDTTASTRSSLGPGEIAGVVVGSVVGLGLISAIIYLARLIGRRSALGSKEEETERKQERGGDDSDDHDVDDAAVAEEAKSVEKLPLEAEAIPANNPKKYFAELPGDTATAELSDSRRIFELEDARTYDYIMWSPVSSK</sequence>
<evidence type="ECO:0000256" key="3">
    <source>
        <dbReference type="SAM" id="SignalP"/>
    </source>
</evidence>
<dbReference type="OrthoDB" id="10001926at2759"/>
<evidence type="ECO:0000313" key="4">
    <source>
        <dbReference type="EMBL" id="KAF7161352.1"/>
    </source>
</evidence>
<feature type="transmembrane region" description="Helical" evidence="2">
    <location>
        <begin position="251"/>
        <end position="272"/>
    </location>
</feature>
<feature type="region of interest" description="Disordered" evidence="1">
    <location>
        <begin position="181"/>
        <end position="246"/>
    </location>
</feature>
<evidence type="ECO:0000313" key="5">
    <source>
        <dbReference type="Proteomes" id="UP000654922"/>
    </source>
</evidence>
<reference evidence="4" key="1">
    <citation type="submission" date="2020-06" db="EMBL/GenBank/DDBJ databases">
        <title>Draft genome sequences of strains closely related to Aspergillus parafelis and Aspergillus hiratsukae.</title>
        <authorList>
            <person name="Dos Santos R.A.C."/>
            <person name="Rivero-Menendez O."/>
            <person name="Steenwyk J.L."/>
            <person name="Mead M.E."/>
            <person name="Goldman G.H."/>
            <person name="Alastruey-Izquierdo A."/>
            <person name="Rokas A."/>
        </authorList>
    </citation>
    <scope>NUCLEOTIDE SEQUENCE</scope>
    <source>
        <strain evidence="4">CNM-CM5623</strain>
    </source>
</reference>
<accession>A0A8H6UNX1</accession>
<dbReference type="AlphaFoldDB" id="A0A8H6UNX1"/>
<feature type="chain" id="PRO_5034525365" evidence="3">
    <location>
        <begin position="23"/>
        <end position="373"/>
    </location>
</feature>
<keyword evidence="3" id="KW-0732">Signal</keyword>
<evidence type="ECO:0000256" key="1">
    <source>
        <dbReference type="SAM" id="MobiDB-lite"/>
    </source>
</evidence>
<feature type="compositionally biased region" description="Basic and acidic residues" evidence="1">
    <location>
        <begin position="283"/>
        <end position="297"/>
    </location>
</feature>
<protein>
    <submittedName>
        <fullName evidence="4">Uncharacterized protein</fullName>
    </submittedName>
</protein>
<feature type="compositionally biased region" description="Low complexity" evidence="1">
    <location>
        <begin position="204"/>
        <end position="232"/>
    </location>
</feature>
<keyword evidence="2" id="KW-0472">Membrane</keyword>
<name>A0A8H6UNX1_9EURO</name>
<keyword evidence="2" id="KW-1133">Transmembrane helix</keyword>
<feature type="region of interest" description="Disordered" evidence="1">
    <location>
        <begin position="281"/>
        <end position="303"/>
    </location>
</feature>
<dbReference type="Proteomes" id="UP000654922">
    <property type="component" value="Unassembled WGS sequence"/>
</dbReference>
<evidence type="ECO:0000256" key="2">
    <source>
        <dbReference type="SAM" id="Phobius"/>
    </source>
</evidence>
<dbReference type="EMBL" id="JACBAE010001363">
    <property type="protein sequence ID" value="KAF7161352.1"/>
    <property type="molecule type" value="Genomic_DNA"/>
</dbReference>